<proteinExistence type="predicted"/>
<dbReference type="Proteomes" id="UP000472355">
    <property type="component" value="Unassembled WGS sequence"/>
</dbReference>
<evidence type="ECO:0000256" key="1">
    <source>
        <dbReference type="ARBA" id="ARBA00022475"/>
    </source>
</evidence>
<dbReference type="GO" id="GO:0008417">
    <property type="term" value="F:fucosyltransferase activity"/>
    <property type="evidence" value="ECO:0007669"/>
    <property type="project" value="InterPro"/>
</dbReference>
<evidence type="ECO:0000256" key="3">
    <source>
        <dbReference type="ARBA" id="ARBA00022676"/>
    </source>
</evidence>
<evidence type="ECO:0000256" key="4">
    <source>
        <dbReference type="ARBA" id="ARBA00022679"/>
    </source>
</evidence>
<keyword evidence="5" id="KW-0472">Membrane</keyword>
<dbReference type="GO" id="GO:0009246">
    <property type="term" value="P:enterobacterial common antigen biosynthetic process"/>
    <property type="evidence" value="ECO:0007669"/>
    <property type="project" value="InterPro"/>
</dbReference>
<dbReference type="EMBL" id="SGKU01000022">
    <property type="protein sequence ID" value="NFA42791.1"/>
    <property type="molecule type" value="Genomic_DNA"/>
</dbReference>
<comment type="caution">
    <text evidence="6">The sequence shown here is derived from an EMBL/GenBank/DDBJ whole genome shotgun (WGS) entry which is preliminary data.</text>
</comment>
<accession>A0A6M0SND3</accession>
<evidence type="ECO:0000256" key="5">
    <source>
        <dbReference type="ARBA" id="ARBA00023136"/>
    </source>
</evidence>
<dbReference type="AlphaFoldDB" id="A0A6M0SND3"/>
<sequence length="355" mass="42624">MILHIFPREKFTVAFINFINKNFDKEKHLFFLYGVNKGFEGNNLEYELNVKDVNKDKGMFLKAIYNTNKIIMHSLFISNKLLLFLSMQQWLLKKCNWIVWGEDLYSYRKEKIRFRDKLNEFIRRIFIKNISVIATLVKEDYDLAIKWYDTKAKYYRAIYMDTETIEYLEGIKNSNKKNKEYVNIQIGNSATLTNNHIEVLELLKKYKQENIKIYCPLSYGDTDYAEKVIEYGKRIFEDKFIPLTKFLGIHEYMDLLNNIDVGIFNNDRQQALGNIFSLIYLGKKVYIRDDTSMWNEINTSLNLQLSTINQLKKENFNSFIHIDETDKQLNYERLKPRYDNESIRLIWEEIFSKNI</sequence>
<keyword evidence="3 6" id="KW-0328">Glycosyltransferase</keyword>
<organism evidence="6 7">
    <name type="scientific">Clostridium botulinum</name>
    <dbReference type="NCBI Taxonomy" id="1491"/>
    <lineage>
        <taxon>Bacteria</taxon>
        <taxon>Bacillati</taxon>
        <taxon>Bacillota</taxon>
        <taxon>Clostridia</taxon>
        <taxon>Eubacteriales</taxon>
        <taxon>Clostridiaceae</taxon>
        <taxon>Clostridium</taxon>
    </lineage>
</organism>
<keyword evidence="2" id="KW-0997">Cell inner membrane</keyword>
<reference evidence="6 7" key="1">
    <citation type="submission" date="2019-02" db="EMBL/GenBank/DDBJ databases">
        <title>Genome sequencing of Clostridium botulinum clinical isolates.</title>
        <authorList>
            <person name="Brunt J."/>
            <person name="Van Vliet A.H.M."/>
            <person name="Stringer S.C."/>
            <person name="Grant K.A."/>
            <person name="Carter A.C."/>
            <person name="Peck M.W."/>
        </authorList>
    </citation>
    <scope>NUCLEOTIDE SEQUENCE [LARGE SCALE GENOMIC DNA]</scope>
    <source>
        <strain evidence="6 7">H113700579</strain>
    </source>
</reference>
<dbReference type="InterPro" id="IPR009993">
    <property type="entry name" value="WecF"/>
</dbReference>
<keyword evidence="4 6" id="KW-0808">Transferase</keyword>
<evidence type="ECO:0000313" key="6">
    <source>
        <dbReference type="EMBL" id="NFA42791.1"/>
    </source>
</evidence>
<dbReference type="Pfam" id="PF07429">
    <property type="entry name" value="Glyco_transf_56"/>
    <property type="match status" value="1"/>
</dbReference>
<gene>
    <name evidence="6" type="ORF">EXM65_09450</name>
</gene>
<evidence type="ECO:0000313" key="7">
    <source>
        <dbReference type="Proteomes" id="UP000472355"/>
    </source>
</evidence>
<name>A0A6M0SND3_CLOBO</name>
<keyword evidence="1" id="KW-1003">Cell membrane</keyword>
<protein>
    <submittedName>
        <fullName evidence="6">4-alpha-L-fucosyltransferase</fullName>
    </submittedName>
</protein>
<evidence type="ECO:0000256" key="2">
    <source>
        <dbReference type="ARBA" id="ARBA00022519"/>
    </source>
</evidence>